<evidence type="ECO:0000259" key="2">
    <source>
        <dbReference type="Pfam" id="PF12697"/>
    </source>
</evidence>
<protein>
    <recommendedName>
        <fullName evidence="2">AB hydrolase-1 domain-containing protein</fullName>
    </recommendedName>
</protein>
<dbReference type="AlphaFoldDB" id="A0ABC9EUZ8"/>
<reference evidence="3 4" key="2">
    <citation type="submission" date="2024-10" db="EMBL/GenBank/DDBJ databases">
        <authorList>
            <person name="Ryan C."/>
        </authorList>
    </citation>
    <scope>NUCLEOTIDE SEQUENCE [LARGE SCALE GENOMIC DNA]</scope>
</reference>
<evidence type="ECO:0000313" key="4">
    <source>
        <dbReference type="Proteomes" id="UP001497457"/>
    </source>
</evidence>
<name>A0ABC9EUZ8_9POAL</name>
<dbReference type="InterPro" id="IPR000073">
    <property type="entry name" value="AB_hydrolase_1"/>
</dbReference>
<dbReference type="InterPro" id="IPR052370">
    <property type="entry name" value="Meta-cleavage_hydrolase"/>
</dbReference>
<gene>
    <name evidence="3" type="ORF">URODEC1_LOCUS99520</name>
</gene>
<accession>A0ABC9EUZ8</accession>
<dbReference type="Proteomes" id="UP001497457">
    <property type="component" value="Chromosome 5rd"/>
</dbReference>
<dbReference type="InterPro" id="IPR029058">
    <property type="entry name" value="AB_hydrolase_fold"/>
</dbReference>
<organism evidence="3 4">
    <name type="scientific">Urochloa decumbens</name>
    <dbReference type="NCBI Taxonomy" id="240449"/>
    <lineage>
        <taxon>Eukaryota</taxon>
        <taxon>Viridiplantae</taxon>
        <taxon>Streptophyta</taxon>
        <taxon>Embryophyta</taxon>
        <taxon>Tracheophyta</taxon>
        <taxon>Spermatophyta</taxon>
        <taxon>Magnoliopsida</taxon>
        <taxon>Liliopsida</taxon>
        <taxon>Poales</taxon>
        <taxon>Poaceae</taxon>
        <taxon>PACMAD clade</taxon>
        <taxon>Panicoideae</taxon>
        <taxon>Panicodae</taxon>
        <taxon>Paniceae</taxon>
        <taxon>Melinidinae</taxon>
        <taxon>Urochloa</taxon>
    </lineage>
</organism>
<feature type="compositionally biased region" description="Low complexity" evidence="1">
    <location>
        <begin position="312"/>
        <end position="321"/>
    </location>
</feature>
<feature type="region of interest" description="Disordered" evidence="1">
    <location>
        <begin position="308"/>
        <end position="330"/>
    </location>
</feature>
<reference evidence="4" key="1">
    <citation type="submission" date="2024-06" db="EMBL/GenBank/DDBJ databases">
        <authorList>
            <person name="Ryan C."/>
        </authorList>
    </citation>
    <scope>NUCLEOTIDE SEQUENCE [LARGE SCALE GENOMIC DNA]</scope>
</reference>
<evidence type="ECO:0000256" key="1">
    <source>
        <dbReference type="SAM" id="MobiDB-lite"/>
    </source>
</evidence>
<evidence type="ECO:0000313" key="3">
    <source>
        <dbReference type="EMBL" id="CAL5064547.1"/>
    </source>
</evidence>
<dbReference type="EMBL" id="OZ075115">
    <property type="protein sequence ID" value="CAL5064547.1"/>
    <property type="molecule type" value="Genomic_DNA"/>
</dbReference>
<dbReference type="Gene3D" id="3.40.50.1820">
    <property type="entry name" value="alpha/beta hydrolase"/>
    <property type="match status" value="1"/>
</dbReference>
<keyword evidence="4" id="KW-1185">Reference proteome</keyword>
<dbReference type="Pfam" id="PF12697">
    <property type="entry name" value="Abhydrolase_6"/>
    <property type="match status" value="1"/>
</dbReference>
<sequence>MVNWVHVAKEHLVHRLAKMAGLRRCTVGVDNAGTVMSVWAPKDKLPATADAAEATKKEARREAGRLSVVLIHGFAGDGIFTWVLQVGALAKHYDVYVPDLLFFGGSTSGDARRTPAFQAECVAAALRRLGVERCAAVGFSYGGFVAFGMAEVVCTGCSLPSMPRSTGEAMLRRLGAASFAELLLPDDAAGLRSLFAAGAYRKWSRWFPDFVLKDYLKLMIFNRKERAELLEGIVVSDKDAAAAPSFQQDILLLWGENDIVFTMELASKLKEQLGQKASLRSISKAGHLVMLERPRVFSRCLTEFLQQQQPRSTTTTAAASEAGRRPTSARAFEARVIE</sequence>
<proteinExistence type="predicted"/>
<feature type="domain" description="AB hydrolase-1" evidence="2">
    <location>
        <begin position="68"/>
        <end position="297"/>
    </location>
</feature>
<dbReference type="SUPFAM" id="SSF53474">
    <property type="entry name" value="alpha/beta-Hydrolases"/>
    <property type="match status" value="1"/>
</dbReference>
<dbReference type="PANTHER" id="PTHR43139:SF29">
    <property type="entry name" value="AB HYDROLASE-1 DOMAIN-CONTAINING PROTEIN"/>
    <property type="match status" value="1"/>
</dbReference>
<dbReference type="PANTHER" id="PTHR43139">
    <property type="entry name" value="SI:DKEY-122A22.2"/>
    <property type="match status" value="1"/>
</dbReference>